<feature type="transmembrane region" description="Helical" evidence="1">
    <location>
        <begin position="105"/>
        <end position="125"/>
    </location>
</feature>
<sequence length="140" mass="14683">MTQKRTLWEEGRKPGRQVVTLAAVVTFGVVALDLLLTDELSLFYDLAFVVVCLAAALSVRPRDFFAVGVLPPLLMLAVVLVLGVVARGAVADEVDGLVQAVVSGLAHHAGALVAGYALVLGVLALRQLAARNSGRIRTLA</sequence>
<evidence type="ECO:0000313" key="3">
    <source>
        <dbReference type="EMBL" id="MBY9075311.1"/>
    </source>
</evidence>
<dbReference type="InterPro" id="IPR046672">
    <property type="entry name" value="DUF6542"/>
</dbReference>
<dbReference type="Pfam" id="PF20177">
    <property type="entry name" value="DUF6542"/>
    <property type="match status" value="1"/>
</dbReference>
<evidence type="ECO:0000259" key="2">
    <source>
        <dbReference type="Pfam" id="PF20177"/>
    </source>
</evidence>
<name>A0ABS7RKN6_9ACTN</name>
<keyword evidence="1" id="KW-1133">Transmembrane helix</keyword>
<dbReference type="RefSeq" id="WP_221025075.1">
    <property type="nucleotide sequence ID" value="NZ_JAIEZQ010000002.1"/>
</dbReference>
<organism evidence="3 4">
    <name type="scientific">Nocardioides jiangsuensis</name>
    <dbReference type="NCBI Taxonomy" id="2866161"/>
    <lineage>
        <taxon>Bacteria</taxon>
        <taxon>Bacillati</taxon>
        <taxon>Actinomycetota</taxon>
        <taxon>Actinomycetes</taxon>
        <taxon>Propionibacteriales</taxon>
        <taxon>Nocardioidaceae</taxon>
        <taxon>Nocardioides</taxon>
    </lineage>
</organism>
<feature type="domain" description="DUF6542" evidence="2">
    <location>
        <begin position="14"/>
        <end position="131"/>
    </location>
</feature>
<feature type="transmembrane region" description="Helical" evidence="1">
    <location>
        <begin position="42"/>
        <end position="59"/>
    </location>
</feature>
<dbReference type="Proteomes" id="UP000754710">
    <property type="component" value="Unassembled WGS sequence"/>
</dbReference>
<comment type="caution">
    <text evidence="3">The sequence shown here is derived from an EMBL/GenBank/DDBJ whole genome shotgun (WGS) entry which is preliminary data.</text>
</comment>
<evidence type="ECO:0000256" key="1">
    <source>
        <dbReference type="SAM" id="Phobius"/>
    </source>
</evidence>
<proteinExistence type="predicted"/>
<gene>
    <name evidence="3" type="ORF">K1X13_10820</name>
</gene>
<feature type="transmembrane region" description="Helical" evidence="1">
    <location>
        <begin position="64"/>
        <end position="85"/>
    </location>
</feature>
<evidence type="ECO:0000313" key="4">
    <source>
        <dbReference type="Proteomes" id="UP000754710"/>
    </source>
</evidence>
<feature type="transmembrane region" description="Helical" evidence="1">
    <location>
        <begin position="18"/>
        <end position="36"/>
    </location>
</feature>
<keyword evidence="1" id="KW-0472">Membrane</keyword>
<accession>A0ABS7RKN6</accession>
<keyword evidence="4" id="KW-1185">Reference proteome</keyword>
<protein>
    <recommendedName>
        <fullName evidence="2">DUF6542 domain-containing protein</fullName>
    </recommendedName>
</protein>
<reference evidence="3 4" key="1">
    <citation type="submission" date="2021-08" db="EMBL/GenBank/DDBJ databases">
        <title>Nocardioides bacterium WL0053 sp. nov., isolated from the sediment.</title>
        <authorList>
            <person name="Wang L."/>
            <person name="Zhang D."/>
            <person name="Zhang A."/>
        </authorList>
    </citation>
    <scope>NUCLEOTIDE SEQUENCE [LARGE SCALE GENOMIC DNA]</scope>
    <source>
        <strain evidence="3 4">WL0053</strain>
    </source>
</reference>
<keyword evidence="1" id="KW-0812">Transmembrane</keyword>
<dbReference type="EMBL" id="JAIEZQ010000002">
    <property type="protein sequence ID" value="MBY9075311.1"/>
    <property type="molecule type" value="Genomic_DNA"/>
</dbReference>